<dbReference type="KEGG" id="eiv:EIN_528520"/>
<sequence>MFLLLLIVVTTTFAINPSQKDDIQIKLSENAKRNLKKFLDVSKEFMIMFSHMSLNMKLSVNQITYFVSNNEEFIINTEKEILQRVETILLKGSISKSEFLYQCETLDLMYRMFIKTNYFGKFLFDFQNNVNFLKDSGKFTENSIHIMNNAIIMVLQMTAIKRKITFEISKELDLLKNEVYVNAILRLENYIETLGLIVDPTFNKDNPE</sequence>
<accession>A0A0A1TZ32</accession>
<evidence type="ECO:0000313" key="1">
    <source>
        <dbReference type="EMBL" id="ELP86783.1"/>
    </source>
</evidence>
<reference evidence="1 2" key="1">
    <citation type="submission" date="2012-10" db="EMBL/GenBank/DDBJ databases">
        <authorList>
            <person name="Zafar N."/>
            <person name="Inman J."/>
            <person name="Hall N."/>
            <person name="Lorenzi H."/>
            <person name="Caler E."/>
        </authorList>
    </citation>
    <scope>NUCLEOTIDE SEQUENCE [LARGE SCALE GENOMIC DNA]</scope>
    <source>
        <strain evidence="1 2">IP1</strain>
    </source>
</reference>
<protein>
    <submittedName>
        <fullName evidence="1">Uncharacterized protein</fullName>
    </submittedName>
</protein>
<dbReference type="EMBL" id="KB206930">
    <property type="protein sequence ID" value="ELP86783.1"/>
    <property type="molecule type" value="Genomic_DNA"/>
</dbReference>
<dbReference type="GeneID" id="14885761"/>
<gene>
    <name evidence="1" type="ORF">EIN_528520</name>
</gene>
<keyword evidence="2" id="KW-1185">Reference proteome</keyword>
<name>A0A0A1TZ32_ENTIV</name>
<dbReference type="AlphaFoldDB" id="A0A0A1TZ32"/>
<feature type="non-terminal residue" evidence="1">
    <location>
        <position position="1"/>
    </location>
</feature>
<dbReference type="Proteomes" id="UP000014680">
    <property type="component" value="Unassembled WGS sequence"/>
</dbReference>
<feature type="non-terminal residue" evidence="1">
    <location>
        <position position="208"/>
    </location>
</feature>
<dbReference type="RefSeq" id="XP_004253554.1">
    <property type="nucleotide sequence ID" value="XM_004253506.1"/>
</dbReference>
<organism evidence="1 2">
    <name type="scientific">Entamoeba invadens IP1</name>
    <dbReference type="NCBI Taxonomy" id="370355"/>
    <lineage>
        <taxon>Eukaryota</taxon>
        <taxon>Amoebozoa</taxon>
        <taxon>Evosea</taxon>
        <taxon>Archamoebae</taxon>
        <taxon>Mastigamoebida</taxon>
        <taxon>Entamoebidae</taxon>
        <taxon>Entamoeba</taxon>
    </lineage>
</organism>
<evidence type="ECO:0000313" key="2">
    <source>
        <dbReference type="Proteomes" id="UP000014680"/>
    </source>
</evidence>
<dbReference type="VEuPathDB" id="AmoebaDB:EIN_528520"/>
<proteinExistence type="predicted"/>